<dbReference type="GO" id="GO:0045892">
    <property type="term" value="P:negative regulation of DNA-templated transcription"/>
    <property type="evidence" value="ECO:0007669"/>
    <property type="project" value="TreeGrafter"/>
</dbReference>
<keyword evidence="1" id="KW-0805">Transcription regulation</keyword>
<dbReference type="GO" id="GO:0003700">
    <property type="term" value="F:DNA-binding transcription factor activity"/>
    <property type="evidence" value="ECO:0007669"/>
    <property type="project" value="TreeGrafter"/>
</dbReference>
<dbReference type="Pfam" id="PF01614">
    <property type="entry name" value="IclR_C"/>
    <property type="match status" value="1"/>
</dbReference>
<evidence type="ECO:0000256" key="2">
    <source>
        <dbReference type="ARBA" id="ARBA00023125"/>
    </source>
</evidence>
<sequence>MDRRPVAQRPKQLLGSVDNTLRLLQMLRDTGALKLTDAAEELGISPSTAHRLLSMLVYRGFSVQDESRIYHPGPGIVANATADSAYRRLLAIVRRHLATLTARTGETSNVMVRVGTTTRFLASEEGKDLDRVSSRAGEILPARHTSGGQALLAELDDTILVQLYRSRSSQASGEYLDSEQFLRFRKRLDLVRLTGSALNLERTERGVAARGMAVHGPNGEAAAAISVAVPSARSDSLSSPAVLRELTRAVGACEAELSGDGSG</sequence>
<dbReference type="PANTHER" id="PTHR30136:SF24">
    <property type="entry name" value="HTH-TYPE TRANSCRIPTIONAL REPRESSOR ALLR"/>
    <property type="match status" value="1"/>
</dbReference>
<dbReference type="SMART" id="SM00346">
    <property type="entry name" value="HTH_ICLR"/>
    <property type="match status" value="1"/>
</dbReference>
<feature type="domain" description="IclR-ED" evidence="5">
    <location>
        <begin position="68"/>
        <end position="263"/>
    </location>
</feature>
<dbReference type="InterPro" id="IPR014757">
    <property type="entry name" value="Tscrpt_reg_IclR_C"/>
</dbReference>
<dbReference type="SUPFAM" id="SSF46785">
    <property type="entry name" value="Winged helix' DNA-binding domain"/>
    <property type="match status" value="1"/>
</dbReference>
<evidence type="ECO:0000313" key="7">
    <source>
        <dbReference type="Proteomes" id="UP000253509"/>
    </source>
</evidence>
<dbReference type="Proteomes" id="UP000253509">
    <property type="component" value="Unassembled WGS sequence"/>
</dbReference>
<evidence type="ECO:0000259" key="4">
    <source>
        <dbReference type="PROSITE" id="PS51077"/>
    </source>
</evidence>
<dbReference type="Pfam" id="PF09339">
    <property type="entry name" value="HTH_IclR"/>
    <property type="match status" value="1"/>
</dbReference>
<accession>A0A366IS14</accession>
<evidence type="ECO:0000256" key="1">
    <source>
        <dbReference type="ARBA" id="ARBA00023015"/>
    </source>
</evidence>
<comment type="caution">
    <text evidence="6">The sequence shown here is derived from an EMBL/GenBank/DDBJ whole genome shotgun (WGS) entry which is preliminary data.</text>
</comment>
<dbReference type="PANTHER" id="PTHR30136">
    <property type="entry name" value="HELIX-TURN-HELIX TRANSCRIPTIONAL REGULATOR, ICLR FAMILY"/>
    <property type="match status" value="1"/>
</dbReference>
<evidence type="ECO:0000313" key="6">
    <source>
        <dbReference type="EMBL" id="RBP74770.1"/>
    </source>
</evidence>
<keyword evidence="3" id="KW-0804">Transcription</keyword>
<dbReference type="InterPro" id="IPR036390">
    <property type="entry name" value="WH_DNA-bd_sf"/>
</dbReference>
<keyword evidence="2" id="KW-0238">DNA-binding</keyword>
<dbReference type="InterPro" id="IPR036388">
    <property type="entry name" value="WH-like_DNA-bd_sf"/>
</dbReference>
<dbReference type="Gene3D" id="1.10.10.10">
    <property type="entry name" value="Winged helix-like DNA-binding domain superfamily/Winged helix DNA-binding domain"/>
    <property type="match status" value="1"/>
</dbReference>
<dbReference type="PROSITE" id="PS51078">
    <property type="entry name" value="ICLR_ED"/>
    <property type="match status" value="1"/>
</dbReference>
<gene>
    <name evidence="6" type="ORF">DFO65_101496</name>
</gene>
<reference evidence="6 7" key="1">
    <citation type="submission" date="2018-06" db="EMBL/GenBank/DDBJ databases">
        <title>Freshwater and sediment microbial communities from various areas in North America, analyzing microbe dynamics in response to fracking.</title>
        <authorList>
            <person name="Lamendella R."/>
        </authorList>
    </citation>
    <scope>NUCLEOTIDE SEQUENCE [LARGE SCALE GENOMIC DNA]</scope>
    <source>
        <strain evidence="6 7">3b_TX</strain>
    </source>
</reference>
<dbReference type="SUPFAM" id="SSF55781">
    <property type="entry name" value="GAF domain-like"/>
    <property type="match status" value="1"/>
</dbReference>
<dbReference type="InterPro" id="IPR050707">
    <property type="entry name" value="HTH_MetabolicPath_Reg"/>
</dbReference>
<dbReference type="EMBL" id="QNSB01000001">
    <property type="protein sequence ID" value="RBP74770.1"/>
    <property type="molecule type" value="Genomic_DNA"/>
</dbReference>
<evidence type="ECO:0000256" key="3">
    <source>
        <dbReference type="ARBA" id="ARBA00023163"/>
    </source>
</evidence>
<dbReference type="Gene3D" id="3.30.450.40">
    <property type="match status" value="1"/>
</dbReference>
<protein>
    <submittedName>
        <fullName evidence="6">IclR family transcriptional regulator</fullName>
    </submittedName>
</protein>
<dbReference type="PROSITE" id="PS51077">
    <property type="entry name" value="HTH_ICLR"/>
    <property type="match status" value="1"/>
</dbReference>
<dbReference type="InterPro" id="IPR005471">
    <property type="entry name" value="Tscrpt_reg_IclR_N"/>
</dbReference>
<dbReference type="GO" id="GO:0003677">
    <property type="term" value="F:DNA binding"/>
    <property type="evidence" value="ECO:0007669"/>
    <property type="project" value="UniProtKB-KW"/>
</dbReference>
<dbReference type="AlphaFoldDB" id="A0A366IS14"/>
<organism evidence="6 7">
    <name type="scientific">Brevibacterium celere</name>
    <dbReference type="NCBI Taxonomy" id="225845"/>
    <lineage>
        <taxon>Bacteria</taxon>
        <taxon>Bacillati</taxon>
        <taxon>Actinomycetota</taxon>
        <taxon>Actinomycetes</taxon>
        <taxon>Micrococcales</taxon>
        <taxon>Brevibacteriaceae</taxon>
        <taxon>Brevibacterium</taxon>
    </lineage>
</organism>
<name>A0A366IS14_9MICO</name>
<feature type="domain" description="HTH iclR-type" evidence="4">
    <location>
        <begin position="14"/>
        <end position="74"/>
    </location>
</feature>
<keyword evidence="7" id="KW-1185">Reference proteome</keyword>
<evidence type="ECO:0000259" key="5">
    <source>
        <dbReference type="PROSITE" id="PS51078"/>
    </source>
</evidence>
<dbReference type="InterPro" id="IPR029016">
    <property type="entry name" value="GAF-like_dom_sf"/>
</dbReference>
<proteinExistence type="predicted"/>